<evidence type="ECO:0000313" key="1">
    <source>
        <dbReference type="EMBL" id="MDM5140471.1"/>
    </source>
</evidence>
<protein>
    <submittedName>
        <fullName evidence="1">Uncharacterized protein</fullName>
    </submittedName>
</protein>
<accession>A0AAW7HY79</accession>
<comment type="caution">
    <text evidence="1">The sequence shown here is derived from an EMBL/GenBank/DDBJ whole genome shotgun (WGS) entry which is preliminary data.</text>
</comment>
<proteinExistence type="predicted"/>
<dbReference type="Proteomes" id="UP001168216">
    <property type="component" value="Unassembled WGS sequence"/>
</dbReference>
<dbReference type="AlphaFoldDB" id="A0AAW7HY79"/>
<organism evidence="1 2">
    <name type="scientific">Aeromonas bestiarum</name>
    <dbReference type="NCBI Taxonomy" id="105751"/>
    <lineage>
        <taxon>Bacteria</taxon>
        <taxon>Pseudomonadati</taxon>
        <taxon>Pseudomonadota</taxon>
        <taxon>Gammaproteobacteria</taxon>
        <taxon>Aeromonadales</taxon>
        <taxon>Aeromonadaceae</taxon>
        <taxon>Aeromonas</taxon>
    </lineage>
</organism>
<dbReference type="RefSeq" id="WP_290022049.1">
    <property type="nucleotide sequence ID" value="NZ_JAOPLV010000005.1"/>
</dbReference>
<evidence type="ECO:0000313" key="2">
    <source>
        <dbReference type="Proteomes" id="UP001168216"/>
    </source>
</evidence>
<reference evidence="1" key="1">
    <citation type="submission" date="2023-08" db="EMBL/GenBank/DDBJ databases">
        <title>WGS of Aeromonas isolates.</title>
        <authorList>
            <person name="Lee H."/>
        </authorList>
    </citation>
    <scope>NUCLEOTIDE SEQUENCE</scope>
    <source>
        <strain evidence="1">SL22</strain>
    </source>
</reference>
<dbReference type="EMBL" id="JAOPLV010000005">
    <property type="protein sequence ID" value="MDM5140471.1"/>
    <property type="molecule type" value="Genomic_DNA"/>
</dbReference>
<gene>
    <name evidence="1" type="ORF">OB959_11765</name>
</gene>
<name>A0AAW7HY79_9GAMM</name>
<sequence length="85" mass="9447">MAIKMTTPEAAIAEKQAAYNPPAIPPKVTKDVYHKLMESPAYKSNASFVERLDMARRNSIDSEQLEYQIQLRNAALGKAPVRGSK</sequence>